<dbReference type="Proteomes" id="UP000440578">
    <property type="component" value="Unassembled WGS sequence"/>
</dbReference>
<evidence type="ECO:0000256" key="2">
    <source>
        <dbReference type="SAM" id="MobiDB-lite"/>
    </source>
</evidence>
<evidence type="ECO:0000313" key="5">
    <source>
        <dbReference type="Proteomes" id="UP000440578"/>
    </source>
</evidence>
<organism evidence="4 5">
    <name type="scientific">Amphibalanus amphitrite</name>
    <name type="common">Striped barnacle</name>
    <name type="synonym">Balanus amphitrite</name>
    <dbReference type="NCBI Taxonomy" id="1232801"/>
    <lineage>
        <taxon>Eukaryota</taxon>
        <taxon>Metazoa</taxon>
        <taxon>Ecdysozoa</taxon>
        <taxon>Arthropoda</taxon>
        <taxon>Crustacea</taxon>
        <taxon>Multicrustacea</taxon>
        <taxon>Cirripedia</taxon>
        <taxon>Thoracica</taxon>
        <taxon>Thoracicalcarea</taxon>
        <taxon>Balanomorpha</taxon>
        <taxon>Balanoidea</taxon>
        <taxon>Balanidae</taxon>
        <taxon>Amphibalaninae</taxon>
        <taxon>Amphibalanus</taxon>
    </lineage>
</organism>
<feature type="region of interest" description="Disordered" evidence="2">
    <location>
        <begin position="86"/>
        <end position="113"/>
    </location>
</feature>
<gene>
    <name evidence="4" type="primary">agbl2</name>
    <name evidence="4" type="ORF">FJT64_020132</name>
</gene>
<keyword evidence="4" id="KW-0121">Carboxypeptidase</keyword>
<dbReference type="InterPro" id="IPR040626">
    <property type="entry name" value="Pepdidase_M14_N"/>
</dbReference>
<dbReference type="EMBL" id="VIIS01000474">
    <property type="protein sequence ID" value="KAF0308681.1"/>
    <property type="molecule type" value="Genomic_DNA"/>
</dbReference>
<reference evidence="4 5" key="1">
    <citation type="submission" date="2019-07" db="EMBL/GenBank/DDBJ databases">
        <title>Draft genome assembly of a fouling barnacle, Amphibalanus amphitrite (Darwin, 1854): The first reference genome for Thecostraca.</title>
        <authorList>
            <person name="Kim W."/>
        </authorList>
    </citation>
    <scope>NUCLEOTIDE SEQUENCE [LARGE SCALE GENOMIC DNA]</scope>
    <source>
        <strain evidence="4">SNU_AA5</strain>
        <tissue evidence="4">Soma without cirri and trophi</tissue>
    </source>
</reference>
<dbReference type="OrthoDB" id="10253041at2759"/>
<feature type="compositionally biased region" description="Basic and acidic residues" evidence="2">
    <location>
        <begin position="44"/>
        <end position="60"/>
    </location>
</feature>
<proteinExistence type="predicted"/>
<accession>A0A6A4X2Q9</accession>
<feature type="domain" description="Cytosolic carboxypeptidase N-terminal" evidence="3">
    <location>
        <begin position="117"/>
        <end position="165"/>
    </location>
</feature>
<sequence length="170" mass="19642">MTSRGLRPGRTRETAGGGRDAPKYLPPRWPSECQVVCEAFRHLSESPSEREQYYVAKGDEPTPPPVGHELGRVVFQYRPDETSRAFSRSCPERLLDPSAAEDDPSPPADEPDSVLQFESRFESGNLQEAVHVSGNYYELRMRNDLYTERHTQWFYFRVRNTRAGELYRWA</sequence>
<dbReference type="GO" id="GO:0004180">
    <property type="term" value="F:carboxypeptidase activity"/>
    <property type="evidence" value="ECO:0007669"/>
    <property type="project" value="UniProtKB-KW"/>
</dbReference>
<dbReference type="InterPro" id="IPR050821">
    <property type="entry name" value="Cytosolic_carboxypeptidase"/>
</dbReference>
<protein>
    <submittedName>
        <fullName evidence="4">Cytosolic carboxypeptidase 2</fullName>
    </submittedName>
</protein>
<dbReference type="AlphaFoldDB" id="A0A6A4X2Q9"/>
<dbReference type="Pfam" id="PF18027">
    <property type="entry name" value="Pepdidase_M14_N"/>
    <property type="match status" value="1"/>
</dbReference>
<keyword evidence="4" id="KW-0378">Hydrolase</keyword>
<keyword evidence="5" id="KW-1185">Reference proteome</keyword>
<keyword evidence="4" id="KW-0645">Protease</keyword>
<feature type="region of interest" description="Disordered" evidence="2">
    <location>
        <begin position="1"/>
        <end position="27"/>
    </location>
</feature>
<dbReference type="PANTHER" id="PTHR12756:SF45">
    <property type="entry name" value="CYTOSOLIC CARBOXYPEPTIDASE NNA1"/>
    <property type="match status" value="1"/>
</dbReference>
<dbReference type="PANTHER" id="PTHR12756">
    <property type="entry name" value="CYTOSOLIC CARBOXYPEPTIDASE"/>
    <property type="match status" value="1"/>
</dbReference>
<name>A0A6A4X2Q9_AMPAM</name>
<feature type="region of interest" description="Disordered" evidence="2">
    <location>
        <begin position="44"/>
        <end position="69"/>
    </location>
</feature>
<evidence type="ECO:0000259" key="3">
    <source>
        <dbReference type="Pfam" id="PF18027"/>
    </source>
</evidence>
<comment type="cofactor">
    <cofactor evidence="1">
        <name>Zn(2+)</name>
        <dbReference type="ChEBI" id="CHEBI:29105"/>
    </cofactor>
</comment>
<feature type="compositionally biased region" description="Acidic residues" evidence="2">
    <location>
        <begin position="99"/>
        <end position="112"/>
    </location>
</feature>
<comment type="caution">
    <text evidence="4">The sequence shown here is derived from an EMBL/GenBank/DDBJ whole genome shotgun (WGS) entry which is preliminary data.</text>
</comment>
<dbReference type="Gene3D" id="2.60.40.3120">
    <property type="match status" value="1"/>
</dbReference>
<evidence type="ECO:0000313" key="4">
    <source>
        <dbReference type="EMBL" id="KAF0308681.1"/>
    </source>
</evidence>
<evidence type="ECO:0000256" key="1">
    <source>
        <dbReference type="ARBA" id="ARBA00001947"/>
    </source>
</evidence>